<keyword evidence="2" id="KW-0131">Cell cycle</keyword>
<proteinExistence type="predicted"/>
<dbReference type="SUPFAM" id="SSF48371">
    <property type="entry name" value="ARM repeat"/>
    <property type="match status" value="1"/>
</dbReference>
<evidence type="ECO:0000256" key="3">
    <source>
        <dbReference type="SAM" id="MobiDB-lite"/>
    </source>
</evidence>
<dbReference type="InParanoid" id="A0A0D2WJG2"/>
<organism evidence="5 6">
    <name type="scientific">Capsaspora owczarzaki (strain ATCC 30864)</name>
    <dbReference type="NCBI Taxonomy" id="595528"/>
    <lineage>
        <taxon>Eukaryota</taxon>
        <taxon>Filasterea</taxon>
        <taxon>Capsaspora</taxon>
    </lineage>
</organism>
<dbReference type="InterPro" id="IPR019156">
    <property type="entry name" value="Ataxin-10_domain"/>
</dbReference>
<dbReference type="Pfam" id="PF09759">
    <property type="entry name" value="Atx10homo_assoc"/>
    <property type="match status" value="1"/>
</dbReference>
<sequence>MPSTEVSNAVAALNPLVGRFSTAVQDALQATRTAAHASRTAPAEWESELARLAAETTAAMRPIRAIAASSGAPTASTAAGGSKASSGPQHDLILAGALAAVGRALDSALDLVETCTQAASRQQQRGGQRRTTADRHVAQEEADADGIPERELGQDSRPDAISGVSLLPLQKSFIDQLLLTVRVAMQTIANMSVGSSETSAVCWDATFPIRLARVAALVQSITPQSESILATEALEPTARDAHCIALANVLFMFMNTCMNLRRPVRRWSDFCDVHQRASSFSGNVLAADSLDDANPHERQFRASCTMVVLRCWVAMLALDALQGESVPRESASPAPMCEWAYFLFDSLIRSPGALAGVGKTLGQQQQQQQQQNDRTQPVELLGVGLASSSESDDTLRAALLSLLHAKLSTCEVTTLHVLTTDTEAAPEISNTTSSTRSLVIHISTLHYLVGLLEAGTSEIVSPDTASSASTGTTAERSIHHPQNYAMLRDAIESLAIAAQSMSSEQKVLLESNTGVVASAVRFGQALSPRVLSAQTPVHPELEPTRQELHPQFGLRSSIARLLANLCYQCPLIQDALRECGGLTMCLNMCNIDDANPQLREWGLLTVRNACEGNLANQELVGSLTAQGVAGSAELREAGLAPELDDRGYVRLRRV</sequence>
<dbReference type="Proteomes" id="UP000008743">
    <property type="component" value="Unassembled WGS sequence"/>
</dbReference>
<dbReference type="eggNOG" id="KOG2676">
    <property type="taxonomic scope" value="Eukaryota"/>
</dbReference>
<dbReference type="AlphaFoldDB" id="A0A0D2WJG2"/>
<dbReference type="OrthoDB" id="379794at2759"/>
<dbReference type="InterPro" id="IPR051374">
    <property type="entry name" value="Ataxin-10/CTR86_families"/>
</dbReference>
<keyword evidence="1" id="KW-0132">Cell division</keyword>
<dbReference type="GO" id="GO:0005829">
    <property type="term" value="C:cytosol"/>
    <property type="evidence" value="ECO:0007669"/>
    <property type="project" value="TreeGrafter"/>
</dbReference>
<feature type="compositionally biased region" description="Low complexity" evidence="3">
    <location>
        <begin position="121"/>
        <end position="130"/>
    </location>
</feature>
<dbReference type="InterPro" id="IPR016024">
    <property type="entry name" value="ARM-type_fold"/>
</dbReference>
<feature type="region of interest" description="Disordered" evidence="3">
    <location>
        <begin position="119"/>
        <end position="157"/>
    </location>
</feature>
<dbReference type="PANTHER" id="PTHR13255">
    <property type="entry name" value="ATAXIN-10"/>
    <property type="match status" value="1"/>
</dbReference>
<evidence type="ECO:0000256" key="1">
    <source>
        <dbReference type="ARBA" id="ARBA00022618"/>
    </source>
</evidence>
<feature type="compositionally biased region" description="Basic and acidic residues" evidence="3">
    <location>
        <begin position="147"/>
        <end position="157"/>
    </location>
</feature>
<dbReference type="EMBL" id="KE346361">
    <property type="protein sequence ID" value="KJE90170.1"/>
    <property type="molecule type" value="Genomic_DNA"/>
</dbReference>
<reference evidence="6" key="1">
    <citation type="submission" date="2011-02" db="EMBL/GenBank/DDBJ databases">
        <title>The Genome Sequence of Capsaspora owczarzaki ATCC 30864.</title>
        <authorList>
            <person name="Russ C."/>
            <person name="Cuomo C."/>
            <person name="Burger G."/>
            <person name="Gray M.W."/>
            <person name="Holland P.W.H."/>
            <person name="King N."/>
            <person name="Lang F.B.F."/>
            <person name="Roger A.J."/>
            <person name="Ruiz-Trillo I."/>
            <person name="Young S.K."/>
            <person name="Zeng Q."/>
            <person name="Gargeya S."/>
            <person name="Alvarado L."/>
            <person name="Berlin A."/>
            <person name="Chapman S.B."/>
            <person name="Chen Z."/>
            <person name="Freedman E."/>
            <person name="Gellesch M."/>
            <person name="Goldberg J."/>
            <person name="Griggs A."/>
            <person name="Gujja S."/>
            <person name="Heilman E."/>
            <person name="Heiman D."/>
            <person name="Howarth C."/>
            <person name="Mehta T."/>
            <person name="Neiman D."/>
            <person name="Pearson M."/>
            <person name="Roberts A."/>
            <person name="Saif S."/>
            <person name="Shea T."/>
            <person name="Shenoy N."/>
            <person name="Sisk P."/>
            <person name="Stolte C."/>
            <person name="Sykes S."/>
            <person name="White J."/>
            <person name="Yandava C."/>
            <person name="Haas B."/>
            <person name="Nusbaum C."/>
            <person name="Birren B."/>
        </authorList>
    </citation>
    <scope>NUCLEOTIDE SEQUENCE</scope>
    <source>
        <strain evidence="6">ATCC 30864</strain>
    </source>
</reference>
<dbReference type="InterPro" id="IPR011989">
    <property type="entry name" value="ARM-like"/>
</dbReference>
<evidence type="ECO:0000256" key="2">
    <source>
        <dbReference type="ARBA" id="ARBA00023306"/>
    </source>
</evidence>
<accession>A0A0D2WJG2</accession>
<evidence type="ECO:0000259" key="4">
    <source>
        <dbReference type="Pfam" id="PF09759"/>
    </source>
</evidence>
<feature type="domain" description="Ataxin-10" evidence="4">
    <location>
        <begin position="555"/>
        <end position="651"/>
    </location>
</feature>
<protein>
    <recommendedName>
        <fullName evidence="4">Ataxin-10 domain-containing protein</fullName>
    </recommendedName>
</protein>
<evidence type="ECO:0000313" key="5">
    <source>
        <dbReference type="EMBL" id="KJE90170.1"/>
    </source>
</evidence>
<dbReference type="Gene3D" id="1.25.10.10">
    <property type="entry name" value="Leucine-rich Repeat Variant"/>
    <property type="match status" value="1"/>
</dbReference>
<dbReference type="GO" id="GO:0051301">
    <property type="term" value="P:cell division"/>
    <property type="evidence" value="ECO:0007669"/>
    <property type="project" value="UniProtKB-KW"/>
</dbReference>
<dbReference type="PANTHER" id="PTHR13255:SF0">
    <property type="entry name" value="ATAXIN-10"/>
    <property type="match status" value="1"/>
</dbReference>
<gene>
    <name evidence="5" type="ORF">CAOG_001515</name>
</gene>
<evidence type="ECO:0000313" key="6">
    <source>
        <dbReference type="Proteomes" id="UP000008743"/>
    </source>
</evidence>
<name>A0A0D2WJG2_CAPO3</name>
<keyword evidence="6" id="KW-1185">Reference proteome</keyword>